<name>A0A1I8FZ31_9PLAT</name>
<dbReference type="PANTHER" id="PTHR34203">
    <property type="entry name" value="METHYLTRANSFERASE, FKBM FAMILY PROTEIN"/>
    <property type="match status" value="1"/>
</dbReference>
<dbReference type="InterPro" id="IPR029063">
    <property type="entry name" value="SAM-dependent_MTases_sf"/>
</dbReference>
<dbReference type="AlphaFoldDB" id="A0A1I8FZ31"/>
<proteinExistence type="predicted"/>
<protein>
    <submittedName>
        <fullName evidence="2">Methyltransf_21 domain-containing protein</fullName>
    </submittedName>
</protein>
<dbReference type="Proteomes" id="UP000095280">
    <property type="component" value="Unplaced"/>
</dbReference>
<sequence>VMKKNAKAVWFLIFCALVFLLGAHVYSRASNSGMKNGSSSVRISKSEAAEASLIIAQASGAQASDAQASAKQTFVNEASLMSPKAPVTQSAQAAQTAATKQVKTKTTCFKVKFLQEALDKSCTSNPNPAICRIATIAHLDRSEFKTARLRHPTGYITMMVHPSWDTISRDITSKNVWESEQTNFIRSALELLPGAGLLDVGSQLGAYSLHAAQMGRQVVAIDAFYQNSIRLFASVTANGFQDRMRVYWNALGLKSNGKMNIALPSTCNTGGGGPASKGDTRISDFIDVRTASLDEIAVGDGCFSGVSELVVKVDMEAQEWLVKATGAKVFKRFKVSVIMMEWIGTKMHHSDIAPDIIEFYNSHGLLPHNLVGTRLVRLGEDFKSWPWDVFWATKEFAAKKV</sequence>
<keyword evidence="1" id="KW-1185">Reference proteome</keyword>
<dbReference type="InterPro" id="IPR052514">
    <property type="entry name" value="SAM-dependent_MTase"/>
</dbReference>
<dbReference type="WBParaSite" id="maker-uti_cns_0000307-snap-gene-0.4-mRNA-1">
    <property type="protein sequence ID" value="maker-uti_cns_0000307-snap-gene-0.4-mRNA-1"/>
    <property type="gene ID" value="maker-uti_cns_0000307-snap-gene-0.4"/>
</dbReference>
<accession>A0A1I8FZ31</accession>
<reference evidence="2" key="1">
    <citation type="submission" date="2016-11" db="UniProtKB">
        <authorList>
            <consortium name="WormBaseParasite"/>
        </authorList>
    </citation>
    <scope>IDENTIFICATION</scope>
</reference>
<evidence type="ECO:0000313" key="2">
    <source>
        <dbReference type="WBParaSite" id="maker-uti_cns_0000307-snap-gene-0.4-mRNA-1"/>
    </source>
</evidence>
<evidence type="ECO:0000313" key="1">
    <source>
        <dbReference type="Proteomes" id="UP000095280"/>
    </source>
</evidence>
<dbReference type="PANTHER" id="PTHR34203:SF15">
    <property type="entry name" value="SLL1173 PROTEIN"/>
    <property type="match status" value="1"/>
</dbReference>
<dbReference type="Gene3D" id="3.40.50.150">
    <property type="entry name" value="Vaccinia Virus protein VP39"/>
    <property type="match status" value="1"/>
</dbReference>
<dbReference type="SUPFAM" id="SSF53335">
    <property type="entry name" value="S-adenosyl-L-methionine-dependent methyltransferases"/>
    <property type="match status" value="1"/>
</dbReference>
<organism evidence="1 2">
    <name type="scientific">Macrostomum lignano</name>
    <dbReference type="NCBI Taxonomy" id="282301"/>
    <lineage>
        <taxon>Eukaryota</taxon>
        <taxon>Metazoa</taxon>
        <taxon>Spiralia</taxon>
        <taxon>Lophotrochozoa</taxon>
        <taxon>Platyhelminthes</taxon>
        <taxon>Rhabditophora</taxon>
        <taxon>Macrostomorpha</taxon>
        <taxon>Macrostomida</taxon>
        <taxon>Macrostomidae</taxon>
        <taxon>Macrostomum</taxon>
    </lineage>
</organism>